<evidence type="ECO:0000256" key="1">
    <source>
        <dbReference type="ARBA" id="ARBA00004843"/>
    </source>
</evidence>
<feature type="binding site" evidence="7">
    <location>
        <begin position="122"/>
        <end position="124"/>
    </location>
    <ligand>
        <name>NAD(+)</name>
        <dbReference type="ChEBI" id="CHEBI:57540"/>
    </ligand>
</feature>
<dbReference type="HAMAP" id="MF_00488">
    <property type="entry name" value="Lactate_dehydrog"/>
    <property type="match status" value="1"/>
</dbReference>
<dbReference type="InterPro" id="IPR001236">
    <property type="entry name" value="Lactate/malate_DH_N"/>
</dbReference>
<dbReference type="InterPro" id="IPR015955">
    <property type="entry name" value="Lactate_DH/Glyco_Ohase_4_C"/>
</dbReference>
<keyword evidence="7" id="KW-0597">Phosphoprotein</keyword>
<evidence type="ECO:0000256" key="4">
    <source>
        <dbReference type="ARBA" id="ARBA00023002"/>
    </source>
</evidence>
<dbReference type="InterPro" id="IPR022383">
    <property type="entry name" value="Lactate/malate_DH_C"/>
</dbReference>
<dbReference type="InterPro" id="IPR018177">
    <property type="entry name" value="L-lactate_DH_AS"/>
</dbReference>
<comment type="catalytic activity">
    <reaction evidence="6 7">
        <text>(S)-lactate + NAD(+) = pyruvate + NADH + H(+)</text>
        <dbReference type="Rhea" id="RHEA:23444"/>
        <dbReference type="ChEBI" id="CHEBI:15361"/>
        <dbReference type="ChEBI" id="CHEBI:15378"/>
        <dbReference type="ChEBI" id="CHEBI:16651"/>
        <dbReference type="ChEBI" id="CHEBI:57540"/>
        <dbReference type="ChEBI" id="CHEBI:57945"/>
        <dbReference type="EC" id="1.1.1.27"/>
    </reaction>
</comment>
<dbReference type="InterPro" id="IPR001557">
    <property type="entry name" value="L-lactate/malate_DH"/>
</dbReference>
<dbReference type="PATRIC" id="fig|273035.7.peg.579"/>
<feature type="binding site" evidence="7">
    <location>
        <position position="147"/>
    </location>
    <ligand>
        <name>NAD(+)</name>
        <dbReference type="ChEBI" id="CHEBI:57540"/>
    </ligand>
</feature>
<dbReference type="InterPro" id="IPR011304">
    <property type="entry name" value="L-lactate_DH"/>
</dbReference>
<dbReference type="KEGG" id="skn:SKUN_00486"/>
<dbReference type="OrthoDB" id="9802969at2"/>
<dbReference type="AlphaFoldDB" id="A0A0K2JG47"/>
<feature type="binding site" evidence="7">
    <location>
        <position position="232"/>
    </location>
    <ligand>
        <name>substrate</name>
    </ligand>
</feature>
<comment type="subunit">
    <text evidence="7">Homotetramer.</text>
</comment>
<dbReference type="Gene3D" id="3.40.50.720">
    <property type="entry name" value="NAD(P)-binding Rossmann-like Domain"/>
    <property type="match status" value="1"/>
</dbReference>
<dbReference type="NCBIfam" id="NF000824">
    <property type="entry name" value="PRK00066.1"/>
    <property type="match status" value="1"/>
</dbReference>
<feature type="binding site" evidence="7">
    <location>
        <position position="16"/>
    </location>
    <ligand>
        <name>NAD(+)</name>
        <dbReference type="ChEBI" id="CHEBI:57540"/>
    </ligand>
</feature>
<dbReference type="PIRSF" id="PIRSF000102">
    <property type="entry name" value="Lac_mal_DH"/>
    <property type="match status" value="1"/>
</dbReference>
<comment type="function">
    <text evidence="7">Catalyzes the conversion of lactate to pyruvate.</text>
</comment>
<feature type="modified residue" description="Phosphotyrosine" evidence="7">
    <location>
        <position position="223"/>
    </location>
</feature>
<dbReference type="Proteomes" id="UP000062963">
    <property type="component" value="Chromosome"/>
</dbReference>
<comment type="similarity">
    <text evidence="2 7">Belongs to the LDH/MDH superfamily. LDH family.</text>
</comment>
<feature type="binding site" evidence="7">
    <location>
        <begin position="152"/>
        <end position="155"/>
    </location>
    <ligand>
        <name>substrate</name>
    </ligand>
</feature>
<name>A0A0K2JG47_SPIKU</name>
<dbReference type="GO" id="GO:0004459">
    <property type="term" value="F:L-lactate dehydrogenase (NAD+) activity"/>
    <property type="evidence" value="ECO:0007669"/>
    <property type="project" value="UniProtKB-UniRule"/>
</dbReference>
<dbReference type="GO" id="GO:0006096">
    <property type="term" value="P:glycolytic process"/>
    <property type="evidence" value="ECO:0007669"/>
    <property type="project" value="UniProtKB-UniRule"/>
</dbReference>
<dbReference type="RefSeq" id="WP_053390680.1">
    <property type="nucleotide sequence ID" value="NZ_CP010899.1"/>
</dbReference>
<evidence type="ECO:0000256" key="7">
    <source>
        <dbReference type="HAMAP-Rule" id="MF_00488"/>
    </source>
</evidence>
<feature type="domain" description="Lactate/malate dehydrogenase N-terminal" evidence="10">
    <location>
        <begin position="7"/>
        <end position="145"/>
    </location>
</feature>
<comment type="subcellular location">
    <subcellularLocation>
        <location evidence="7">Cytoplasm</location>
    </subcellularLocation>
</comment>
<evidence type="ECO:0000313" key="12">
    <source>
        <dbReference type="EMBL" id="ALA97387.1"/>
    </source>
</evidence>
<feature type="binding site" evidence="9">
    <location>
        <begin position="12"/>
        <end position="17"/>
    </location>
    <ligand>
        <name>NAD(+)</name>
        <dbReference type="ChEBI" id="CHEBI:57540"/>
    </ligand>
</feature>
<feature type="binding site" evidence="7">
    <location>
        <position position="92"/>
    </location>
    <ligand>
        <name>substrate</name>
    </ligand>
</feature>
<evidence type="ECO:0000256" key="9">
    <source>
        <dbReference type="PIRSR" id="PIRSR000102-3"/>
    </source>
</evidence>
<organism evidence="12 13">
    <name type="scientific">Spiroplasma kunkelii CR2-3x</name>
    <dbReference type="NCBI Taxonomy" id="273035"/>
    <lineage>
        <taxon>Bacteria</taxon>
        <taxon>Bacillati</taxon>
        <taxon>Mycoplasmatota</taxon>
        <taxon>Mollicutes</taxon>
        <taxon>Entomoplasmatales</taxon>
        <taxon>Spiroplasmataceae</taxon>
        <taxon>Spiroplasma</taxon>
    </lineage>
</organism>
<dbReference type="GO" id="GO:0005737">
    <property type="term" value="C:cytoplasm"/>
    <property type="evidence" value="ECO:0007669"/>
    <property type="project" value="UniProtKB-SubCell"/>
</dbReference>
<evidence type="ECO:0000256" key="2">
    <source>
        <dbReference type="ARBA" id="ARBA00006054"/>
    </source>
</evidence>
<feature type="binding site" evidence="9">
    <location>
        <position position="99"/>
    </location>
    <ligand>
        <name>NAD(+)</name>
        <dbReference type="ChEBI" id="CHEBI:57540"/>
    </ligand>
</feature>
<dbReference type="PANTHER" id="PTHR43128">
    <property type="entry name" value="L-2-HYDROXYCARBOXYLATE DEHYDROGENASE (NAD(P)(+))"/>
    <property type="match status" value="1"/>
</dbReference>
<feature type="binding site" evidence="7 9">
    <location>
        <position position="37"/>
    </location>
    <ligand>
        <name>NAD(+)</name>
        <dbReference type="ChEBI" id="CHEBI:57540"/>
    </ligand>
</feature>
<dbReference type="PROSITE" id="PS00064">
    <property type="entry name" value="L_LDH"/>
    <property type="match status" value="1"/>
</dbReference>
<dbReference type="Pfam" id="PF00056">
    <property type="entry name" value="Ldh_1_N"/>
    <property type="match status" value="1"/>
</dbReference>
<dbReference type="STRING" id="273035.SKUN_00486"/>
<gene>
    <name evidence="7" type="primary">ldh</name>
    <name evidence="12" type="ORF">SKUN_00486</name>
</gene>
<reference evidence="12 13" key="1">
    <citation type="journal article" date="2015" name="Genome Announc.">
        <title>Complete Genome Sequence of Spiroplasma kunkelii Strain CR2-3x, Causal Agent of Corn Stunt Disease in Zea mays L.</title>
        <authorList>
            <person name="Davis R.E."/>
            <person name="Shao J."/>
            <person name="Dally E.L."/>
            <person name="Zhao Y."/>
            <person name="Gasparich G.E."/>
            <person name="Gaynor B.J."/>
            <person name="Athey J.C."/>
            <person name="Harrison N.A."/>
            <person name="Donofrio N."/>
        </authorList>
    </citation>
    <scope>NUCLEOTIDE SEQUENCE [LARGE SCALE GENOMIC DNA]</scope>
    <source>
        <strain evidence="12 13">CR2-3x</strain>
    </source>
</reference>
<dbReference type="SUPFAM" id="SSF51735">
    <property type="entry name" value="NAD(P)-binding Rossmann-fold domains"/>
    <property type="match status" value="1"/>
</dbReference>
<dbReference type="InterPro" id="IPR036291">
    <property type="entry name" value="NAD(P)-bd_dom_sf"/>
</dbReference>
<dbReference type="EC" id="1.1.1.27" evidence="3 7"/>
<dbReference type="PANTHER" id="PTHR43128:SF16">
    <property type="entry name" value="L-LACTATE DEHYDROGENASE"/>
    <property type="match status" value="1"/>
</dbReference>
<feature type="active site" description="Proton acceptor" evidence="7 8">
    <location>
        <position position="179"/>
    </location>
</feature>
<keyword evidence="7" id="KW-0963">Cytoplasm</keyword>
<dbReference type="Pfam" id="PF02866">
    <property type="entry name" value="Ldh_1_C"/>
    <property type="match status" value="1"/>
</dbReference>
<feature type="domain" description="Lactate/malate dehydrogenase C-terminal" evidence="11">
    <location>
        <begin position="149"/>
        <end position="314"/>
    </location>
</feature>
<protein>
    <recommendedName>
        <fullName evidence="3 7">L-lactate dehydrogenase</fullName>
        <shortName evidence="7">L-LDH</shortName>
        <ecNumber evidence="3 7">1.1.1.27</ecNumber>
    </recommendedName>
</protein>
<dbReference type="CDD" id="cd05291">
    <property type="entry name" value="HicDH_like"/>
    <property type="match status" value="1"/>
</dbReference>
<keyword evidence="5 7" id="KW-0520">NAD</keyword>
<keyword evidence="4 7" id="KW-0560">Oxidoreductase</keyword>
<evidence type="ECO:0000259" key="10">
    <source>
        <dbReference type="Pfam" id="PF00056"/>
    </source>
</evidence>
<dbReference type="NCBIfam" id="TIGR01771">
    <property type="entry name" value="L-LDH-NAD"/>
    <property type="match status" value="1"/>
</dbReference>
<dbReference type="EMBL" id="CP010899">
    <property type="protein sequence ID" value="ALA97387.1"/>
    <property type="molecule type" value="Genomic_DNA"/>
</dbReference>
<dbReference type="UniPathway" id="UPA00554">
    <property type="reaction ID" value="UER00611"/>
</dbReference>
<keyword evidence="13" id="KW-1185">Reference proteome</keyword>
<evidence type="ECO:0000256" key="6">
    <source>
        <dbReference type="ARBA" id="ARBA00049258"/>
    </source>
</evidence>
<sequence length="318" mass="34428">MENSTRKVVLVGCGMVGNSFLYSAMNRGIAQHYVLIDAFRQAAEGNAIDLSDASAVLENRFSTIKAGDYSDCKNADLIVITAGKPQRDGETRLDMVVDNAKIIQDIALKIKASGFKGVTLIASNPVDVLASVYQKVTGYAKNKVISSGTTLDSARLRRLVGNKLNISPSSVNAYVLGEHGDSSVSVWSKASIMQKSIADFVAEGKLTEKDLEDMHQQMMKMAYTIIDLKKATFYGIGICLSSIAKAILNDERSTFLIGAKCEGEYNVMGTYIGVPAVIGVNGIEEIIEWKLTKEEQVKFEKSATQLHEALNVALAALK</sequence>
<feature type="binding site" evidence="7">
    <location>
        <position position="69"/>
    </location>
    <ligand>
        <name>NAD(+)</name>
        <dbReference type="ChEBI" id="CHEBI:57540"/>
    </ligand>
</feature>
<evidence type="ECO:0000256" key="5">
    <source>
        <dbReference type="ARBA" id="ARBA00023027"/>
    </source>
</evidence>
<evidence type="ECO:0000259" key="11">
    <source>
        <dbReference type="Pfam" id="PF02866"/>
    </source>
</evidence>
<feature type="binding site" evidence="7">
    <location>
        <position position="86"/>
    </location>
    <ligand>
        <name>substrate</name>
    </ligand>
</feature>
<evidence type="ECO:0000256" key="3">
    <source>
        <dbReference type="ARBA" id="ARBA00012967"/>
    </source>
</evidence>
<dbReference type="PRINTS" id="PR00086">
    <property type="entry name" value="LLDHDRGNASE"/>
</dbReference>
<comment type="pathway">
    <text evidence="1 7">Fermentation; pyruvate fermentation to lactate; (S)-lactate from pyruvate: step 1/1.</text>
</comment>
<evidence type="ECO:0000256" key="8">
    <source>
        <dbReference type="PIRSR" id="PIRSR000102-1"/>
    </source>
</evidence>
<comment type="caution">
    <text evidence="7">Lacks conserved residue(s) required for the propagation of feature annotation.</text>
</comment>
<accession>A0A0K2JG47</accession>
<dbReference type="Gene3D" id="3.90.110.10">
    <property type="entry name" value="Lactate dehydrogenase/glycoside hydrolase, family 4, C-terminal"/>
    <property type="match status" value="1"/>
</dbReference>
<evidence type="ECO:0000313" key="13">
    <source>
        <dbReference type="Proteomes" id="UP000062963"/>
    </source>
</evidence>
<feature type="binding site" evidence="7">
    <location>
        <begin position="124"/>
        <end position="127"/>
    </location>
    <ligand>
        <name>substrate</name>
    </ligand>
</feature>
<dbReference type="SUPFAM" id="SSF56327">
    <property type="entry name" value="LDH C-terminal domain-like"/>
    <property type="match status" value="1"/>
</dbReference>
<proteinExistence type="inferred from homology"/>
<dbReference type="GO" id="GO:0006089">
    <property type="term" value="P:lactate metabolic process"/>
    <property type="evidence" value="ECO:0007669"/>
    <property type="project" value="TreeGrafter"/>
</dbReference>